<dbReference type="OrthoDB" id="7346657at2"/>
<dbReference type="PANTHER" id="PTHR43384:SF6">
    <property type="entry name" value="SEPTUM SITE-DETERMINING PROTEIN MIND HOMOLOG, CHLOROPLASTIC"/>
    <property type="match status" value="1"/>
</dbReference>
<accession>A0A140LDN8</accession>
<keyword evidence="4" id="KW-0560">Oxidoreductase</keyword>
<evidence type="ECO:0000313" key="4">
    <source>
        <dbReference type="EMBL" id="KXG78663.1"/>
    </source>
</evidence>
<dbReference type="GO" id="GO:0016887">
    <property type="term" value="F:ATP hydrolysis activity"/>
    <property type="evidence" value="ECO:0007669"/>
    <property type="project" value="TreeGrafter"/>
</dbReference>
<dbReference type="STRING" id="520764.AN618_00010"/>
<dbReference type="Proteomes" id="UP000070427">
    <property type="component" value="Unassembled WGS sequence"/>
</dbReference>
<dbReference type="GO" id="GO:0009898">
    <property type="term" value="C:cytoplasmic side of plasma membrane"/>
    <property type="evidence" value="ECO:0007669"/>
    <property type="project" value="TreeGrafter"/>
</dbReference>
<dbReference type="GO" id="GO:0005524">
    <property type="term" value="F:ATP binding"/>
    <property type="evidence" value="ECO:0007669"/>
    <property type="project" value="UniProtKB-KW"/>
</dbReference>
<dbReference type="EMBL" id="LOED01000001">
    <property type="protein sequence ID" value="KXG78663.1"/>
    <property type="molecule type" value="Genomic_DNA"/>
</dbReference>
<dbReference type="PATRIC" id="fig|520764.3.peg.2"/>
<dbReference type="FunFam" id="3.40.50.300:FF:001573">
    <property type="entry name" value="Carbon monoxide dehydrogenase accessory protein CooC"/>
    <property type="match status" value="1"/>
</dbReference>
<sequence length="269" mass="29187">MKIAITGKGGVGKTTLAAVLAKLYAGEGYRVMAVDADPDANLAAALGFPEDKQRKIVPLSEMRELIAERTGAQPGLVGQMFTLNPKVEDIPERFCAEHEGVRLLVMGGIKKGGSGCACPEHTFLRAIMRHLLLDSKDVLIVDMEAGIEHLGRATADCVDAFIVIVEPSLKSINTYYSIRKLAAEIGVNKVLVVGNKVKDRDDENFIKNHVGADKLLGILSYDVTVEKADREGVSPFYASKQTRESIAVIKNKISQLCIANYSLMPKANF</sequence>
<dbReference type="InterPro" id="IPR002586">
    <property type="entry name" value="CobQ/CobB/MinD/ParA_Nub-bd_dom"/>
</dbReference>
<dbReference type="SUPFAM" id="SSF52540">
    <property type="entry name" value="P-loop containing nucleoside triphosphate hydrolases"/>
    <property type="match status" value="1"/>
</dbReference>
<keyword evidence="2 4" id="KW-0067">ATP-binding</keyword>
<dbReference type="CDD" id="cd02034">
    <property type="entry name" value="CooC1"/>
    <property type="match status" value="1"/>
</dbReference>
<proteinExistence type="predicted"/>
<comment type="caution">
    <text evidence="4">The sequence shown here is derived from an EMBL/GenBank/DDBJ whole genome shotgun (WGS) entry which is preliminary data.</text>
</comment>
<gene>
    <name evidence="4" type="primary">bchL</name>
    <name evidence="4" type="ORF">AN618_00010</name>
</gene>
<dbReference type="Pfam" id="PF01656">
    <property type="entry name" value="CbiA"/>
    <property type="match status" value="1"/>
</dbReference>
<evidence type="ECO:0000256" key="1">
    <source>
        <dbReference type="ARBA" id="ARBA00022741"/>
    </source>
</evidence>
<dbReference type="Gene3D" id="3.40.50.300">
    <property type="entry name" value="P-loop containing nucleotide triphosphate hydrolases"/>
    <property type="match status" value="1"/>
</dbReference>
<dbReference type="InParanoid" id="A0A140LDN8"/>
<evidence type="ECO:0000313" key="5">
    <source>
        <dbReference type="Proteomes" id="UP000070427"/>
    </source>
</evidence>
<protein>
    <submittedName>
        <fullName evidence="4">Light-independent protochlorophyllide reductase iron-sulfur ATP-binding protein</fullName>
        <ecNumber evidence="4">1.3.7.7</ecNumber>
    </submittedName>
</protein>
<feature type="domain" description="CobQ/CobB/MinD/ParA nucleotide binding" evidence="3">
    <location>
        <begin position="4"/>
        <end position="233"/>
    </location>
</feature>
<organism evidence="4 5">
    <name type="scientific">Fervidicola ferrireducens</name>
    <dbReference type="NCBI Taxonomy" id="520764"/>
    <lineage>
        <taxon>Bacteria</taxon>
        <taxon>Bacillati</taxon>
        <taxon>Bacillota</taxon>
        <taxon>Clostridia</taxon>
        <taxon>Thermosediminibacterales</taxon>
        <taxon>Thermosediminibacteraceae</taxon>
        <taxon>Fervidicola</taxon>
    </lineage>
</organism>
<keyword evidence="1" id="KW-0547">Nucleotide-binding</keyword>
<dbReference type="GO" id="GO:0051782">
    <property type="term" value="P:negative regulation of cell division"/>
    <property type="evidence" value="ECO:0007669"/>
    <property type="project" value="TreeGrafter"/>
</dbReference>
<dbReference type="InterPro" id="IPR014433">
    <property type="entry name" value="CooC"/>
</dbReference>
<reference evidence="4 5" key="1">
    <citation type="submission" date="2015-12" db="EMBL/GenBank/DDBJ databases">
        <title>Draft genome sequnece of Fervidicola ferrireducens strain Y170.</title>
        <authorList>
            <person name="Patel B.K."/>
        </authorList>
    </citation>
    <scope>NUCLEOTIDE SEQUENCE [LARGE SCALE GENOMIC DNA]</scope>
    <source>
        <strain evidence="4 5">Y170</strain>
    </source>
</reference>
<dbReference type="InterPro" id="IPR050625">
    <property type="entry name" value="ParA/MinD_ATPase"/>
</dbReference>
<dbReference type="EC" id="1.3.7.7" evidence="4"/>
<name>A0A140LDN8_9FIRM</name>
<keyword evidence="5" id="KW-1185">Reference proteome</keyword>
<evidence type="ECO:0000256" key="2">
    <source>
        <dbReference type="ARBA" id="ARBA00022840"/>
    </source>
</evidence>
<dbReference type="PANTHER" id="PTHR43384">
    <property type="entry name" value="SEPTUM SITE-DETERMINING PROTEIN MIND HOMOLOG, CHLOROPLASTIC-RELATED"/>
    <property type="match status" value="1"/>
</dbReference>
<dbReference type="AlphaFoldDB" id="A0A140LDN8"/>
<dbReference type="GO" id="GO:0005829">
    <property type="term" value="C:cytosol"/>
    <property type="evidence" value="ECO:0007669"/>
    <property type="project" value="TreeGrafter"/>
</dbReference>
<dbReference type="InterPro" id="IPR027417">
    <property type="entry name" value="P-loop_NTPase"/>
</dbReference>
<dbReference type="GO" id="GO:0016491">
    <property type="term" value="F:oxidoreductase activity"/>
    <property type="evidence" value="ECO:0007669"/>
    <property type="project" value="UniProtKB-KW"/>
</dbReference>
<evidence type="ECO:0000259" key="3">
    <source>
        <dbReference type="Pfam" id="PF01656"/>
    </source>
</evidence>
<dbReference type="RefSeq" id="WP_066350500.1">
    <property type="nucleotide sequence ID" value="NZ_LOED01000001.1"/>
</dbReference>
<dbReference type="PIRSF" id="PIRSF005647">
    <property type="entry name" value="CooC"/>
    <property type="match status" value="1"/>
</dbReference>